<feature type="domain" description="Methyltransferase FkbM" evidence="2">
    <location>
        <begin position="179"/>
        <end position="362"/>
    </location>
</feature>
<dbReference type="Gene3D" id="3.40.50.150">
    <property type="entry name" value="Vaccinia Virus protein VP39"/>
    <property type="match status" value="1"/>
</dbReference>
<dbReference type="AlphaFoldDB" id="A0A8H7UGK4"/>
<protein>
    <recommendedName>
        <fullName evidence="2">Methyltransferase FkbM domain-containing protein</fullName>
    </recommendedName>
</protein>
<dbReference type="InterPro" id="IPR029063">
    <property type="entry name" value="SAM-dependent_MTases_sf"/>
</dbReference>
<dbReference type="InterPro" id="IPR006342">
    <property type="entry name" value="FkbM_mtfrase"/>
</dbReference>
<dbReference type="Pfam" id="PF05050">
    <property type="entry name" value="Methyltransf_21"/>
    <property type="match status" value="1"/>
</dbReference>
<accession>A0A8H7UGK4</accession>
<comment type="caution">
    <text evidence="3">The sequence shown here is derived from an EMBL/GenBank/DDBJ whole genome shotgun (WGS) entry which is preliminary data.</text>
</comment>
<dbReference type="InterPro" id="IPR052514">
    <property type="entry name" value="SAM-dependent_MTase"/>
</dbReference>
<dbReference type="OrthoDB" id="411251at2759"/>
<proteinExistence type="predicted"/>
<sequence length="498" mass="56483">MAPLQRSWLIIIGVCLFFGTLVLFRHSTLGDVTTPTAHSQVQEDHSPKNCPPPPPPINLDLQPKCPPQTYYPMTMPLSSQNLVLKAPTAHRVTLRLNTHRGDGFGPQGVNVLEPAKAGEDTWQFGVINTKPDVFVASLGHIVDVQHHYQREYRIYSLMKWILRVNRRDPERKEPLLMVDAGSNHGLFSMVASVSGAHTVAFEPQTHLRGVINFGARLNQVTSRLRILPFAVLDRFTKVSISNYQINDGGLGQIDFAHGDQVIQTQTIRLDSIPSYDLLFPKRGPSALGPHDGDFGDEYNNKVIQDSETELSKTQEKALLLRQRIHFLKVDVEGFELFALESAKGLFDQKLVDHVVLEFGPPKRWEPTLDESLGLDEIQKRTKQQAKDVLKKAGTVWGFDLYLLPAEGWDKTIQWMKTRTTEPLVRELLAWDFDGKGLEQDEFEEELKSKNNVVTEYLPLPVEWVDDFIEHTASIGEMYVWMVRRDSNPAVLQQIRVAQ</sequence>
<dbReference type="EMBL" id="JAEPQZ010000002">
    <property type="protein sequence ID" value="KAG2185001.1"/>
    <property type="molecule type" value="Genomic_DNA"/>
</dbReference>
<evidence type="ECO:0000313" key="3">
    <source>
        <dbReference type="EMBL" id="KAG2185001.1"/>
    </source>
</evidence>
<dbReference type="PANTHER" id="PTHR34203:SF13">
    <property type="entry name" value="EXPRESSED PROTEIN"/>
    <property type="match status" value="1"/>
</dbReference>
<keyword evidence="4" id="KW-1185">Reference proteome</keyword>
<evidence type="ECO:0000256" key="1">
    <source>
        <dbReference type="SAM" id="MobiDB-lite"/>
    </source>
</evidence>
<dbReference type="Proteomes" id="UP000654370">
    <property type="component" value="Unassembled WGS sequence"/>
</dbReference>
<dbReference type="PANTHER" id="PTHR34203">
    <property type="entry name" value="METHYLTRANSFERASE, FKBM FAMILY PROTEIN"/>
    <property type="match status" value="1"/>
</dbReference>
<gene>
    <name evidence="3" type="ORF">INT43_000914</name>
</gene>
<dbReference type="SUPFAM" id="SSF53335">
    <property type="entry name" value="S-adenosyl-L-methionine-dependent methyltransferases"/>
    <property type="match status" value="2"/>
</dbReference>
<name>A0A8H7UGK4_MORIS</name>
<evidence type="ECO:0000313" key="4">
    <source>
        <dbReference type="Proteomes" id="UP000654370"/>
    </source>
</evidence>
<organism evidence="3 4">
    <name type="scientific">Mortierella isabellina</name>
    <name type="common">Filamentous fungus</name>
    <name type="synonym">Umbelopsis isabellina</name>
    <dbReference type="NCBI Taxonomy" id="91625"/>
    <lineage>
        <taxon>Eukaryota</taxon>
        <taxon>Fungi</taxon>
        <taxon>Fungi incertae sedis</taxon>
        <taxon>Mucoromycota</taxon>
        <taxon>Mucoromycotina</taxon>
        <taxon>Umbelopsidomycetes</taxon>
        <taxon>Umbelopsidales</taxon>
        <taxon>Umbelopsidaceae</taxon>
        <taxon>Umbelopsis</taxon>
    </lineage>
</organism>
<evidence type="ECO:0000259" key="2">
    <source>
        <dbReference type="Pfam" id="PF05050"/>
    </source>
</evidence>
<reference evidence="3" key="1">
    <citation type="submission" date="2020-12" db="EMBL/GenBank/DDBJ databases">
        <title>Metabolic potential, ecology and presence of endohyphal bacteria is reflected in genomic diversity of Mucoromycotina.</title>
        <authorList>
            <person name="Muszewska A."/>
            <person name="Okrasinska A."/>
            <person name="Steczkiewicz K."/>
            <person name="Drgas O."/>
            <person name="Orlowska M."/>
            <person name="Perlinska-Lenart U."/>
            <person name="Aleksandrzak-Piekarczyk T."/>
            <person name="Szatraj K."/>
            <person name="Zielenkiewicz U."/>
            <person name="Pilsyk S."/>
            <person name="Malc E."/>
            <person name="Mieczkowski P."/>
            <person name="Kruszewska J.S."/>
            <person name="Biernat P."/>
            <person name="Pawlowska J."/>
        </authorList>
    </citation>
    <scope>NUCLEOTIDE SEQUENCE</scope>
    <source>
        <strain evidence="3">WA0000067209</strain>
    </source>
</reference>
<feature type="region of interest" description="Disordered" evidence="1">
    <location>
        <begin position="35"/>
        <end position="55"/>
    </location>
</feature>